<dbReference type="STRING" id="413071.G9MUI0"/>
<dbReference type="Proteomes" id="UP000007115">
    <property type="component" value="Unassembled WGS sequence"/>
</dbReference>
<sequence>GHKSSIYMRYYRTDFKEADLQYIVFGTKPRSDIIYLLGRVLHHSDTPRHLTKQQLAEIAKDPRVMKLNERQLQILARLKQEGLTLHTAQDSKKGIRFHKRYSRLRRQVRNLGQKLFREYLSRVFQEFHTVHGEEITQQLNGVRPLEYLAPPIIRYQLLNVPKLQSYFQPLWMSLTVRNFTSSVLVLLDR</sequence>
<dbReference type="eggNOG" id="ENOG502SS75">
    <property type="taxonomic scope" value="Eukaryota"/>
</dbReference>
<dbReference type="AlphaFoldDB" id="G9MUI0"/>
<protein>
    <submittedName>
        <fullName evidence="1">Uncharacterized protein</fullName>
    </submittedName>
</protein>
<gene>
    <name evidence="1" type="ORF">TRIVIDRAFT_151575</name>
</gene>
<dbReference type="InParanoid" id="G9MUI0"/>
<evidence type="ECO:0000313" key="1">
    <source>
        <dbReference type="EMBL" id="EHK21894.1"/>
    </source>
</evidence>
<dbReference type="PANTHER" id="PTHR37535">
    <property type="entry name" value="FLUG DOMAIN PROTEIN"/>
    <property type="match status" value="1"/>
</dbReference>
<reference evidence="1 2" key="1">
    <citation type="journal article" date="2011" name="Genome Biol.">
        <title>Comparative genome sequence analysis underscores mycoparasitism as the ancestral life style of Trichoderma.</title>
        <authorList>
            <person name="Kubicek C.P."/>
            <person name="Herrera-Estrella A."/>
            <person name="Seidl-Seiboth V."/>
            <person name="Martinez D.A."/>
            <person name="Druzhinina I.S."/>
            <person name="Thon M."/>
            <person name="Zeilinger S."/>
            <person name="Casas-Flores S."/>
            <person name="Horwitz B.A."/>
            <person name="Mukherjee P.K."/>
            <person name="Mukherjee M."/>
            <person name="Kredics L."/>
            <person name="Alcaraz L.D."/>
            <person name="Aerts A."/>
            <person name="Antal Z."/>
            <person name="Atanasova L."/>
            <person name="Cervantes-Badillo M.G."/>
            <person name="Challacombe J."/>
            <person name="Chertkov O."/>
            <person name="McCluskey K."/>
            <person name="Coulpier F."/>
            <person name="Deshpande N."/>
            <person name="von Doehren H."/>
            <person name="Ebbole D.J."/>
            <person name="Esquivel-Naranjo E.U."/>
            <person name="Fekete E."/>
            <person name="Flipphi M."/>
            <person name="Glaser F."/>
            <person name="Gomez-Rodriguez E.Y."/>
            <person name="Gruber S."/>
            <person name="Han C."/>
            <person name="Henrissat B."/>
            <person name="Hermosa R."/>
            <person name="Hernandez-Onate M."/>
            <person name="Karaffa L."/>
            <person name="Kosti I."/>
            <person name="Le Crom S."/>
            <person name="Lindquist E."/>
            <person name="Lucas S."/>
            <person name="Luebeck M."/>
            <person name="Luebeck P.S."/>
            <person name="Margeot A."/>
            <person name="Metz B."/>
            <person name="Misra M."/>
            <person name="Nevalainen H."/>
            <person name="Omann M."/>
            <person name="Packer N."/>
            <person name="Perrone G."/>
            <person name="Uresti-Rivera E.E."/>
            <person name="Salamov A."/>
            <person name="Schmoll M."/>
            <person name="Seiboth B."/>
            <person name="Shapiro H."/>
            <person name="Sukno S."/>
            <person name="Tamayo-Ramos J.A."/>
            <person name="Tisch D."/>
            <person name="Wiest A."/>
            <person name="Wilkinson H.H."/>
            <person name="Zhang M."/>
            <person name="Coutinho P.M."/>
            <person name="Kenerley C.M."/>
            <person name="Monte E."/>
            <person name="Baker S.E."/>
            <person name="Grigoriev I.V."/>
        </authorList>
    </citation>
    <scope>NUCLEOTIDE SEQUENCE [LARGE SCALE GENOMIC DNA]</scope>
    <source>
        <strain evidence="2">Gv29-8 / FGSC 10586</strain>
    </source>
</reference>
<name>G9MUI0_HYPVG</name>
<evidence type="ECO:0000313" key="2">
    <source>
        <dbReference type="Proteomes" id="UP000007115"/>
    </source>
</evidence>
<feature type="non-terminal residue" evidence="1">
    <location>
        <position position="1"/>
    </location>
</feature>
<dbReference type="OMA" id="HKSSIYM"/>
<dbReference type="Pfam" id="PF11917">
    <property type="entry name" value="DUF3435"/>
    <property type="match status" value="1"/>
</dbReference>
<keyword evidence="2" id="KW-1185">Reference proteome</keyword>
<accession>G9MUI0</accession>
<dbReference type="GeneID" id="25788144"/>
<dbReference type="VEuPathDB" id="FungiDB:TRIVIDRAFT_151575"/>
<proteinExistence type="predicted"/>
<dbReference type="PANTHER" id="PTHR37535:SF3">
    <property type="entry name" value="FLUG DOMAIN-CONTAINING PROTEIN"/>
    <property type="match status" value="1"/>
</dbReference>
<dbReference type="HOGENOM" id="CLU_1437681_0_0_1"/>
<dbReference type="EMBL" id="ABDF02000057">
    <property type="protein sequence ID" value="EHK21894.1"/>
    <property type="molecule type" value="Genomic_DNA"/>
</dbReference>
<dbReference type="RefSeq" id="XP_013956087.1">
    <property type="nucleotide sequence ID" value="XM_014100612.1"/>
</dbReference>
<dbReference type="OrthoDB" id="4485682at2759"/>
<comment type="caution">
    <text evidence="1">The sequence shown here is derived from an EMBL/GenBank/DDBJ whole genome shotgun (WGS) entry which is preliminary data.</text>
</comment>
<dbReference type="InterPro" id="IPR021842">
    <property type="entry name" value="DUF3435"/>
</dbReference>
<organism evidence="1 2">
    <name type="scientific">Hypocrea virens (strain Gv29-8 / FGSC 10586)</name>
    <name type="common">Gliocladium virens</name>
    <name type="synonym">Trichoderma virens</name>
    <dbReference type="NCBI Taxonomy" id="413071"/>
    <lineage>
        <taxon>Eukaryota</taxon>
        <taxon>Fungi</taxon>
        <taxon>Dikarya</taxon>
        <taxon>Ascomycota</taxon>
        <taxon>Pezizomycotina</taxon>
        <taxon>Sordariomycetes</taxon>
        <taxon>Hypocreomycetidae</taxon>
        <taxon>Hypocreales</taxon>
        <taxon>Hypocreaceae</taxon>
        <taxon>Trichoderma</taxon>
    </lineage>
</organism>